<reference evidence="15 16" key="1">
    <citation type="submission" date="2014-04" db="EMBL/GenBank/DDBJ databases">
        <title>The Genome Sequence of Thermoanaerobaculum aquaticum MP-01, The First Cultivated Group 23 Acidobacterium.</title>
        <authorList>
            <person name="Stamps B.W."/>
            <person name="Losey N.A."/>
            <person name="Lawson P.A."/>
            <person name="Stevenson B.S."/>
        </authorList>
    </citation>
    <scope>NUCLEOTIDE SEQUENCE [LARGE SCALE GENOMIC DNA]</scope>
    <source>
        <strain evidence="15 16">MP-01</strain>
    </source>
</reference>
<dbReference type="PROSITE" id="PS00072">
    <property type="entry name" value="ACYL_COA_DH_1"/>
    <property type="match status" value="1"/>
</dbReference>
<dbReference type="InterPro" id="IPR006089">
    <property type="entry name" value="Acyl-CoA_DH_CS"/>
</dbReference>
<evidence type="ECO:0000256" key="8">
    <source>
        <dbReference type="ARBA" id="ARBA00066694"/>
    </source>
</evidence>
<evidence type="ECO:0000256" key="7">
    <source>
        <dbReference type="ARBA" id="ARBA00058683"/>
    </source>
</evidence>
<evidence type="ECO:0000313" key="15">
    <source>
        <dbReference type="EMBL" id="KDA53481.1"/>
    </source>
</evidence>
<evidence type="ECO:0000313" key="16">
    <source>
        <dbReference type="Proteomes" id="UP000027284"/>
    </source>
</evidence>
<dbReference type="InterPro" id="IPR037069">
    <property type="entry name" value="AcylCoA_DH/ox_N_sf"/>
</dbReference>
<dbReference type="Pfam" id="PF00441">
    <property type="entry name" value="Acyl-CoA_dh_1"/>
    <property type="match status" value="1"/>
</dbReference>
<dbReference type="PANTHER" id="PTHR42803">
    <property type="entry name" value="ACYL-COA DEHYDROGENASE"/>
    <property type="match status" value="1"/>
</dbReference>
<evidence type="ECO:0000256" key="6">
    <source>
        <dbReference type="ARBA" id="ARBA00051388"/>
    </source>
</evidence>
<dbReference type="Pfam" id="PF02770">
    <property type="entry name" value="Acyl-CoA_dh_M"/>
    <property type="match status" value="1"/>
</dbReference>
<dbReference type="Pfam" id="PF12806">
    <property type="entry name" value="Acyl-CoA_dh_C"/>
    <property type="match status" value="1"/>
</dbReference>
<dbReference type="AlphaFoldDB" id="A0A062XZD9"/>
<dbReference type="FunFam" id="2.40.110.10:FF:000031">
    <property type="entry name" value="Acyl-CoA dehydrogenase, putative"/>
    <property type="match status" value="1"/>
</dbReference>
<dbReference type="InterPro" id="IPR046373">
    <property type="entry name" value="Acyl-CoA_Oxase/DH_mid-dom_sf"/>
</dbReference>
<dbReference type="RefSeq" id="WP_161685484.1">
    <property type="nucleotide sequence ID" value="NZ_JMFG01000020.1"/>
</dbReference>
<dbReference type="Gene3D" id="1.20.140.10">
    <property type="entry name" value="Butyryl-CoA Dehydrogenase, subunit A, domain 3"/>
    <property type="match status" value="1"/>
</dbReference>
<dbReference type="InterPro" id="IPR009100">
    <property type="entry name" value="AcylCoA_DH/oxidase_NM_dom_sf"/>
</dbReference>
<comment type="caution">
    <text evidence="15">The sequence shown here is derived from an EMBL/GenBank/DDBJ whole genome shotgun (WGS) entry which is preliminary data.</text>
</comment>
<dbReference type="InterPro" id="IPR009075">
    <property type="entry name" value="AcylCo_DH/oxidase_C"/>
</dbReference>
<dbReference type="InterPro" id="IPR013786">
    <property type="entry name" value="AcylCoA_DH/ox_N"/>
</dbReference>
<dbReference type="Gene3D" id="2.40.110.10">
    <property type="entry name" value="Butyryl-CoA Dehydrogenase, subunit A, domain 2"/>
    <property type="match status" value="1"/>
</dbReference>
<comment type="cofactor">
    <cofactor evidence="1 10">
        <name>FAD</name>
        <dbReference type="ChEBI" id="CHEBI:57692"/>
    </cofactor>
</comment>
<evidence type="ECO:0000256" key="4">
    <source>
        <dbReference type="ARBA" id="ARBA00022827"/>
    </source>
</evidence>
<evidence type="ECO:0000256" key="2">
    <source>
        <dbReference type="ARBA" id="ARBA00009347"/>
    </source>
</evidence>
<feature type="domain" description="Acetyl-CoA dehydrogenase-like C-terminal" evidence="14">
    <location>
        <begin position="470"/>
        <end position="609"/>
    </location>
</feature>
<proteinExistence type="inferred from homology"/>
<evidence type="ECO:0000256" key="10">
    <source>
        <dbReference type="RuleBase" id="RU362125"/>
    </source>
</evidence>
<comment type="catalytic activity">
    <reaction evidence="6">
        <text>3-(methylsulfanyl)propanoyl-CoA + oxidized [electron-transfer flavoprotein] + H(+) = 3-(methylsulfanyl)acryloyl-CoA + reduced [electron-transfer flavoprotein]</text>
        <dbReference type="Rhea" id="RHEA:52612"/>
        <dbReference type="Rhea" id="RHEA-COMP:10685"/>
        <dbReference type="Rhea" id="RHEA-COMP:10686"/>
        <dbReference type="ChEBI" id="CHEBI:15378"/>
        <dbReference type="ChEBI" id="CHEBI:57692"/>
        <dbReference type="ChEBI" id="CHEBI:58307"/>
        <dbReference type="ChEBI" id="CHEBI:82815"/>
        <dbReference type="ChEBI" id="CHEBI:84994"/>
        <dbReference type="EC" id="1.3.99.41"/>
    </reaction>
    <physiologicalReaction direction="left-to-right" evidence="6">
        <dbReference type="Rhea" id="RHEA:52613"/>
    </physiologicalReaction>
</comment>
<name>A0A062XZD9_9BACT</name>
<dbReference type="InterPro" id="IPR036250">
    <property type="entry name" value="AcylCo_DH-like_C"/>
</dbReference>
<dbReference type="PANTHER" id="PTHR42803:SF1">
    <property type="entry name" value="BROAD-SPECIFICITY LINEAR ACYL-COA DEHYDROGENASE FADE5"/>
    <property type="match status" value="1"/>
</dbReference>
<dbReference type="Proteomes" id="UP000027284">
    <property type="component" value="Unassembled WGS sequence"/>
</dbReference>
<feature type="domain" description="Acyl-CoA oxidase/dehydrogenase middle" evidence="12">
    <location>
        <begin position="161"/>
        <end position="268"/>
    </location>
</feature>
<evidence type="ECO:0000256" key="9">
    <source>
        <dbReference type="ARBA" id="ARBA00069043"/>
    </source>
</evidence>
<evidence type="ECO:0000259" key="11">
    <source>
        <dbReference type="Pfam" id="PF00441"/>
    </source>
</evidence>
<dbReference type="InterPro" id="IPR052166">
    <property type="entry name" value="Diverse_Acyl-CoA_DH"/>
</dbReference>
<dbReference type="InterPro" id="IPR025878">
    <property type="entry name" value="Acyl-CoA_dh-like_C_dom"/>
</dbReference>
<dbReference type="InterPro" id="IPR006091">
    <property type="entry name" value="Acyl-CoA_Oxase/DH_mid-dom"/>
</dbReference>
<evidence type="ECO:0000259" key="13">
    <source>
        <dbReference type="Pfam" id="PF02771"/>
    </source>
</evidence>
<feature type="domain" description="Acyl-CoA dehydrogenase/oxidase N-terminal" evidence="13">
    <location>
        <begin position="37"/>
        <end position="156"/>
    </location>
</feature>
<comment type="similarity">
    <text evidence="2 10">Belongs to the acyl-CoA dehydrogenase family.</text>
</comment>
<keyword evidence="16" id="KW-1185">Reference proteome</keyword>
<dbReference type="STRING" id="1312852.EG19_04540"/>
<dbReference type="GO" id="GO:0005886">
    <property type="term" value="C:plasma membrane"/>
    <property type="evidence" value="ECO:0007669"/>
    <property type="project" value="TreeGrafter"/>
</dbReference>
<dbReference type="SUPFAM" id="SSF47203">
    <property type="entry name" value="Acyl-CoA dehydrogenase C-terminal domain-like"/>
    <property type="match status" value="1"/>
</dbReference>
<sequence length="613" mass="67982">MAYQVDMRDVKFQLFEWLPTEKLLQTERFSQWAKGDLEMVLEEAYKLAAEVLAPTNKEGDRVGARFVDGKVVMPPSFRDAYQKLCEGGWISCINSPEFGGMGLPEVVGTAINEFFFGANISLSLTALLTRGAGYLIEKFGTGEMRQLFVEKMYSGQWGGTMCLTEPQAGSDVGASKTRAVKQENGRYLISGEKIFITSGDQDLTENIIHLVLARTPGAPAGTAGLSLFVVPKIRVNPDGSLGQPNDVQTAGIEHKLGLHGSPTCSLVFGPNNQCEGFLLGEELQGMKLMFHMMNPARIEVGLQGEALAAAAFQEAWQYAKVRLQGRHWTRLKDHDAPQVPIIEHPDVRRMLFTSYAYVQAMRALLMQTSYYIDMTRVTEGEEQERYQSYVEVLTPICKAWASDWGFRVTEWCLQVFGGYGYTQEYPAEQYLRDAKIASIYEGTNGIQALDLVARKLPAKGGKPIRELLGQAEATFKKLRNDPQFMEPAWMLGAALKQIEDISKGLTKRPDAVMVVLLNSVPFLDMIGDVLGGHFLLDQASIAREKLWALCKEAGVDPKDEVAYKQFLADNADAAFYHNKVQAAIHFAYRVLPNVTARAVAIRAGEMGPMEAVL</sequence>
<dbReference type="GO" id="GO:0050660">
    <property type="term" value="F:flavin adenine dinucleotide binding"/>
    <property type="evidence" value="ECO:0007669"/>
    <property type="project" value="InterPro"/>
</dbReference>
<dbReference type="EC" id="1.3.99.41" evidence="8"/>
<keyword evidence="3 10" id="KW-0285">Flavoprotein</keyword>
<evidence type="ECO:0000256" key="5">
    <source>
        <dbReference type="ARBA" id="ARBA00023002"/>
    </source>
</evidence>
<protein>
    <recommendedName>
        <fullName evidence="9">3-methylmercaptopropionyl-CoA dehydrogenase</fullName>
        <ecNumber evidence="8">1.3.99.41</ecNumber>
    </recommendedName>
</protein>
<evidence type="ECO:0000256" key="3">
    <source>
        <dbReference type="ARBA" id="ARBA00022630"/>
    </source>
</evidence>
<accession>A0A062XZD9</accession>
<dbReference type="EMBL" id="JMFG01000020">
    <property type="protein sequence ID" value="KDA53481.1"/>
    <property type="molecule type" value="Genomic_DNA"/>
</dbReference>
<comment type="function">
    <text evidence="7">Involved in the assimilation of dimethylsulphoniopropionate (DMSP), an important compound in the fixation of carbon in marine phytoplankton, by mediating the conversion of 3-(methylthio)propanoyl-CoA (MMPA-CoA) to 3-(methylthio)acryloyl-CoA (MTA-CoA).</text>
</comment>
<keyword evidence="5 10" id="KW-0560">Oxidoreductase</keyword>
<feature type="domain" description="Acyl-CoA dehydrogenase/oxidase C-terminal" evidence="11">
    <location>
        <begin position="284"/>
        <end position="454"/>
    </location>
</feature>
<dbReference type="OrthoDB" id="335553at2"/>
<dbReference type="SUPFAM" id="SSF56645">
    <property type="entry name" value="Acyl-CoA dehydrogenase NM domain-like"/>
    <property type="match status" value="1"/>
</dbReference>
<keyword evidence="4 10" id="KW-0274">FAD</keyword>
<dbReference type="Pfam" id="PF02771">
    <property type="entry name" value="Acyl-CoA_dh_N"/>
    <property type="match status" value="1"/>
</dbReference>
<evidence type="ECO:0000259" key="14">
    <source>
        <dbReference type="Pfam" id="PF12806"/>
    </source>
</evidence>
<organism evidence="15 16">
    <name type="scientific">Thermoanaerobaculum aquaticum</name>
    <dbReference type="NCBI Taxonomy" id="1312852"/>
    <lineage>
        <taxon>Bacteria</taxon>
        <taxon>Pseudomonadati</taxon>
        <taxon>Acidobacteriota</taxon>
        <taxon>Thermoanaerobaculia</taxon>
        <taxon>Thermoanaerobaculales</taxon>
        <taxon>Thermoanaerobaculaceae</taxon>
        <taxon>Thermoanaerobaculum</taxon>
    </lineage>
</organism>
<gene>
    <name evidence="15" type="ORF">EG19_04540</name>
</gene>
<dbReference type="Gene3D" id="1.10.540.10">
    <property type="entry name" value="Acyl-CoA dehydrogenase/oxidase, N-terminal domain"/>
    <property type="match status" value="1"/>
</dbReference>
<evidence type="ECO:0000256" key="1">
    <source>
        <dbReference type="ARBA" id="ARBA00001974"/>
    </source>
</evidence>
<dbReference type="GO" id="GO:0003995">
    <property type="term" value="F:acyl-CoA dehydrogenase activity"/>
    <property type="evidence" value="ECO:0007669"/>
    <property type="project" value="InterPro"/>
</dbReference>
<evidence type="ECO:0000259" key="12">
    <source>
        <dbReference type="Pfam" id="PF02770"/>
    </source>
</evidence>